<dbReference type="EMBL" id="JAPJDA010000001">
    <property type="protein sequence ID" value="MCX2836553.1"/>
    <property type="molecule type" value="Genomic_DNA"/>
</dbReference>
<accession>A0A9X3CU39</accession>
<dbReference type="Proteomes" id="UP001148482">
    <property type="component" value="Unassembled WGS sequence"/>
</dbReference>
<comment type="caution">
    <text evidence="2">The sequence shown here is derived from an EMBL/GenBank/DDBJ whole genome shotgun (WGS) entry which is preliminary data.</text>
</comment>
<evidence type="ECO:0000313" key="3">
    <source>
        <dbReference type="Proteomes" id="UP001148482"/>
    </source>
</evidence>
<evidence type="ECO:0000256" key="1">
    <source>
        <dbReference type="SAM" id="Phobius"/>
    </source>
</evidence>
<reference evidence="2" key="1">
    <citation type="submission" date="2022-11" db="EMBL/GenBank/DDBJ databases">
        <title>Salinimicrobium profundisediminis sp. nov., isolated from deep-sea sediment of the Mariana Trench.</title>
        <authorList>
            <person name="Fu H."/>
        </authorList>
    </citation>
    <scope>NUCLEOTIDE SEQUENCE</scope>
    <source>
        <strain evidence="2">MT39</strain>
    </source>
</reference>
<protein>
    <submittedName>
        <fullName evidence="2">Uncharacterized protein</fullName>
    </submittedName>
</protein>
<evidence type="ECO:0000313" key="2">
    <source>
        <dbReference type="EMBL" id="MCX2836553.1"/>
    </source>
</evidence>
<proteinExistence type="predicted"/>
<organism evidence="2 3">
    <name type="scientific">Salinimicrobium profundisediminis</name>
    <dbReference type="NCBI Taxonomy" id="2994553"/>
    <lineage>
        <taxon>Bacteria</taxon>
        <taxon>Pseudomonadati</taxon>
        <taxon>Bacteroidota</taxon>
        <taxon>Flavobacteriia</taxon>
        <taxon>Flavobacteriales</taxon>
        <taxon>Flavobacteriaceae</taxon>
        <taxon>Salinimicrobium</taxon>
    </lineage>
</organism>
<sequence length="150" mass="17440">MESQIIEKLLDRYFEAETTGEEEARLKNYFSSGEVAPHLQQYIPMFCYFDQAKTEKLDREVAYTPHKNKLEPGRKKVYSWVAIAASIVIFLGVVIQQENQVSEFGTYEDPELAMQKTREALEMMSLYMNAGTEDLSYIEEFNNTKDKIVK</sequence>
<feature type="transmembrane region" description="Helical" evidence="1">
    <location>
        <begin position="77"/>
        <end position="95"/>
    </location>
</feature>
<keyword evidence="1" id="KW-1133">Transmembrane helix</keyword>
<name>A0A9X3CU39_9FLAO</name>
<keyword evidence="1" id="KW-0812">Transmembrane</keyword>
<gene>
    <name evidence="2" type="ORF">OQ279_00190</name>
</gene>
<keyword evidence="1" id="KW-0472">Membrane</keyword>
<keyword evidence="3" id="KW-1185">Reference proteome</keyword>
<dbReference type="RefSeq" id="WP_266067733.1">
    <property type="nucleotide sequence ID" value="NZ_JAPJDA010000001.1"/>
</dbReference>
<dbReference type="AlphaFoldDB" id="A0A9X3CU39"/>